<proteinExistence type="predicted"/>
<comment type="caution">
    <text evidence="1">The sequence shown here is derived from an EMBL/GenBank/DDBJ whole genome shotgun (WGS) entry which is preliminary data.</text>
</comment>
<keyword evidence="2" id="KW-1185">Reference proteome</keyword>
<gene>
    <name evidence="1" type="ORF">ACOLOM_LOCUS11397</name>
</gene>
<dbReference type="EMBL" id="CAJVPT010040799">
    <property type="protein sequence ID" value="CAG8726374.1"/>
    <property type="molecule type" value="Genomic_DNA"/>
</dbReference>
<organism evidence="1 2">
    <name type="scientific">Acaulospora colombiana</name>
    <dbReference type="NCBI Taxonomy" id="27376"/>
    <lineage>
        <taxon>Eukaryota</taxon>
        <taxon>Fungi</taxon>
        <taxon>Fungi incertae sedis</taxon>
        <taxon>Mucoromycota</taxon>
        <taxon>Glomeromycotina</taxon>
        <taxon>Glomeromycetes</taxon>
        <taxon>Diversisporales</taxon>
        <taxon>Acaulosporaceae</taxon>
        <taxon>Acaulospora</taxon>
    </lineage>
</organism>
<feature type="non-terminal residue" evidence="1">
    <location>
        <position position="1"/>
    </location>
</feature>
<dbReference type="Proteomes" id="UP000789525">
    <property type="component" value="Unassembled WGS sequence"/>
</dbReference>
<accession>A0ACA9PZ34</accession>
<protein>
    <submittedName>
        <fullName evidence="1">10728_t:CDS:1</fullName>
    </submittedName>
</protein>
<sequence>QNLNDRYPPSLLITSAERRIGASSSTGAPTATPAAITATTAVIVAAATAIRTIARDVSNLATAVAFRVAVVKGGNMTYYMTFLTAFVASLCLGVTSTVAGLYQQ</sequence>
<name>A0ACA9PZ34_9GLOM</name>
<evidence type="ECO:0000313" key="2">
    <source>
        <dbReference type="Proteomes" id="UP000789525"/>
    </source>
</evidence>
<evidence type="ECO:0000313" key="1">
    <source>
        <dbReference type="EMBL" id="CAG8726374.1"/>
    </source>
</evidence>
<reference evidence="1" key="1">
    <citation type="submission" date="2021-06" db="EMBL/GenBank/DDBJ databases">
        <authorList>
            <person name="Kallberg Y."/>
            <person name="Tangrot J."/>
            <person name="Rosling A."/>
        </authorList>
    </citation>
    <scope>NUCLEOTIDE SEQUENCE</scope>
    <source>
        <strain evidence="1">CL356</strain>
    </source>
</reference>
<feature type="non-terminal residue" evidence="1">
    <location>
        <position position="104"/>
    </location>
</feature>